<keyword evidence="3" id="KW-1185">Reference proteome</keyword>
<dbReference type="RefSeq" id="WP_166255371.1">
    <property type="nucleotide sequence ID" value="NZ_JAAMOW010000004.1"/>
</dbReference>
<evidence type="ECO:0000313" key="3">
    <source>
        <dbReference type="Proteomes" id="UP000472676"/>
    </source>
</evidence>
<name>A0A6M2BRT4_9GAMM</name>
<feature type="chain" id="PRO_5026935205" evidence="1">
    <location>
        <begin position="28"/>
        <end position="171"/>
    </location>
</feature>
<sequence length="171" mass="18642">MTALFSVRQIVPCVLGLSMLAAAPAHAAPPPLDAAALHVCASQVGQLRSEAARLLANGARLDARRSALDQRSAALQAEAAGLDRSDLRATLDLQQRRQQHNDELQAFNADIARHRQAIDAINRVKQTYARDCADRAYRRADFRRLPAEEQAAMRAGLDDIEVPYLDPAANP</sequence>
<feature type="signal peptide" evidence="1">
    <location>
        <begin position="1"/>
        <end position="27"/>
    </location>
</feature>
<protein>
    <submittedName>
        <fullName evidence="2">Uncharacterized protein</fullName>
    </submittedName>
</protein>
<proteinExistence type="predicted"/>
<gene>
    <name evidence="2" type="ORF">G7Y85_09320</name>
</gene>
<comment type="caution">
    <text evidence="2">The sequence shown here is derived from an EMBL/GenBank/DDBJ whole genome shotgun (WGS) entry which is preliminary data.</text>
</comment>
<dbReference type="AlphaFoldDB" id="A0A6M2BRT4"/>
<evidence type="ECO:0000313" key="2">
    <source>
        <dbReference type="EMBL" id="NGY04965.1"/>
    </source>
</evidence>
<keyword evidence="1" id="KW-0732">Signal</keyword>
<dbReference type="Proteomes" id="UP000472676">
    <property type="component" value="Unassembled WGS sequence"/>
</dbReference>
<accession>A0A6M2BRT4</accession>
<evidence type="ECO:0000256" key="1">
    <source>
        <dbReference type="SAM" id="SignalP"/>
    </source>
</evidence>
<reference evidence="2 3" key="1">
    <citation type="journal article" date="2014" name="Int. J. Syst. Evol. Microbiol.">
        <title>Solimonas terrae sp. nov., isolated from soil.</title>
        <authorList>
            <person name="Kim S.J."/>
            <person name="Moon J.Y."/>
            <person name="Weon H.Y."/>
            <person name="Ahn J.H."/>
            <person name="Chen W.M."/>
            <person name="Kwon S.W."/>
        </authorList>
    </citation>
    <scope>NUCLEOTIDE SEQUENCE [LARGE SCALE GENOMIC DNA]</scope>
    <source>
        <strain evidence="2 3">KIS83-12</strain>
    </source>
</reference>
<dbReference type="EMBL" id="JAAMOW010000004">
    <property type="protein sequence ID" value="NGY04965.1"/>
    <property type="molecule type" value="Genomic_DNA"/>
</dbReference>
<organism evidence="2 3">
    <name type="scientific">Solimonas terrae</name>
    <dbReference type="NCBI Taxonomy" id="1396819"/>
    <lineage>
        <taxon>Bacteria</taxon>
        <taxon>Pseudomonadati</taxon>
        <taxon>Pseudomonadota</taxon>
        <taxon>Gammaproteobacteria</taxon>
        <taxon>Nevskiales</taxon>
        <taxon>Nevskiaceae</taxon>
        <taxon>Solimonas</taxon>
    </lineage>
</organism>